<dbReference type="CDD" id="cd14729">
    <property type="entry name" value="RtxA-like"/>
    <property type="match status" value="1"/>
</dbReference>
<name>A0A7X2UZ27_9PSED</name>
<accession>A0A7X2UZ27</accession>
<evidence type="ECO:0000256" key="1">
    <source>
        <dbReference type="SAM" id="MobiDB-lite"/>
    </source>
</evidence>
<sequence>MNTWLKTQANDPKQLETFSQHFAEGGSPARTARVIDTMTRFKDKDINAIVRPYANEGNDIFGRLDKDTSAPPASVNGLANLNEERITPEGRVLYSGLRSDGEKVLYEYDAYGNFLGEDKKGNFYFVKNGLDNYKPLVPMTASEFKSKVQNEAADNVGANDIRGLYEEFLTHLEHPFSGIGDALQVFGVNKNTADTVERYFDNPFSALLLDLNKDNQIGKIFGVEKQTMDADLKKVGDYAQGFVPYYGQARSMASLVAKGLRNEPLSDQEKRDLADGLALKPNSPVRKNLPTSKISSKPYEAPINNKPAPEAKPAGQSQVTGEEPTPNSLPSDPAAPTEPAEPEVNRLRPSQSHDISNYAVTEGEQLISGATRNAKGIYQTKGSNGEDRWFIRLTDDNNVSRVHEIDGKFKLRDGYAQIIDPYTKKPVMTVHSTGDGAWEPINGPGGIWPWKSGNSRTPEFDPGAYDYPAEGKASSSKATDKIDKQLRQDANKYHKKAMTKARPELPKMPSNASPKEAINNVYKTSSGMIVGEDHSQSSGLRVLIDNVQELKSNNVTTLYSEGFEHSLQPDLDHFFETGEFTKPLRENLKLIDRAHREHGPYTNRNLLETMRKNGIRVKAIDVPSVEPKTTRLKNMNYYAANMIERDQAMNPQAKWVARVGSDHVFSYDGEPPVRGISELTGATGVSVDEAPANKGTSVTQSPDKTELFIDMKRQ</sequence>
<evidence type="ECO:0000313" key="3">
    <source>
        <dbReference type="Proteomes" id="UP000431485"/>
    </source>
</evidence>
<comment type="caution">
    <text evidence="2">The sequence shown here is derived from an EMBL/GenBank/DDBJ whole genome shotgun (WGS) entry which is preliminary data.</text>
</comment>
<protein>
    <submittedName>
        <fullName evidence="2">Uncharacterized protein</fullName>
    </submittedName>
</protein>
<keyword evidence="3" id="KW-1185">Reference proteome</keyword>
<dbReference type="Gene3D" id="3.40.50.11550">
    <property type="match status" value="1"/>
</dbReference>
<dbReference type="Proteomes" id="UP000431485">
    <property type="component" value="Unassembled WGS sequence"/>
</dbReference>
<dbReference type="EMBL" id="WLYI01000030">
    <property type="protein sequence ID" value="MTD21431.1"/>
    <property type="molecule type" value="Genomic_DNA"/>
</dbReference>
<feature type="region of interest" description="Disordered" evidence="1">
    <location>
        <begin position="275"/>
        <end position="357"/>
    </location>
</feature>
<dbReference type="AlphaFoldDB" id="A0A7X2UZ27"/>
<dbReference type="SUPFAM" id="SSF159501">
    <property type="entry name" value="EreA/ChaN-like"/>
    <property type="match status" value="1"/>
</dbReference>
<gene>
    <name evidence="2" type="ORF">GIR22_20120</name>
</gene>
<dbReference type="OrthoDB" id="6739772at2"/>
<reference evidence="2 3" key="1">
    <citation type="submission" date="2019-11" db="EMBL/GenBank/DDBJ databases">
        <title>Pseudmonas karstica sp. nov. and Pseudomonas spelaei sp. nov. from caves.</title>
        <authorList>
            <person name="Zeman M."/>
        </authorList>
    </citation>
    <scope>NUCLEOTIDE SEQUENCE [LARGE SCALE GENOMIC DNA]</scope>
    <source>
        <strain evidence="2 3">CCM 7891</strain>
    </source>
</reference>
<feature type="compositionally biased region" description="Polar residues" evidence="1">
    <location>
        <begin position="348"/>
        <end position="357"/>
    </location>
</feature>
<evidence type="ECO:0000313" key="2">
    <source>
        <dbReference type="EMBL" id="MTD21431.1"/>
    </source>
</evidence>
<proteinExistence type="predicted"/>
<organism evidence="2 3">
    <name type="scientific">Pseudomonas karstica</name>
    <dbReference type="NCBI Taxonomy" id="1055468"/>
    <lineage>
        <taxon>Bacteria</taxon>
        <taxon>Pseudomonadati</taxon>
        <taxon>Pseudomonadota</taxon>
        <taxon>Gammaproteobacteria</taxon>
        <taxon>Pseudomonadales</taxon>
        <taxon>Pseudomonadaceae</taxon>
        <taxon>Pseudomonas</taxon>
    </lineage>
</organism>
<feature type="compositionally biased region" description="Polar residues" evidence="1">
    <location>
        <begin position="315"/>
        <end position="330"/>
    </location>
</feature>